<evidence type="ECO:0000313" key="7">
    <source>
        <dbReference type="Proteomes" id="UP000322634"/>
    </source>
</evidence>
<feature type="compositionally biased region" description="Low complexity" evidence="3">
    <location>
        <begin position="416"/>
        <end position="436"/>
    </location>
</feature>
<feature type="region of interest" description="Disordered" evidence="3">
    <location>
        <begin position="392"/>
        <end position="448"/>
    </location>
</feature>
<evidence type="ECO:0000256" key="3">
    <source>
        <dbReference type="SAM" id="MobiDB-lite"/>
    </source>
</evidence>
<dbReference type="Gene3D" id="3.90.180.10">
    <property type="entry name" value="Medium-chain alcohol dehydrogenases, catalytic domain"/>
    <property type="match status" value="1"/>
</dbReference>
<reference evidence="6 7" key="1">
    <citation type="submission" date="2019-08" db="EMBL/GenBank/DDBJ databases">
        <title>Actinomadura sp. nov. CYP1-5 isolated from mountain soil.</title>
        <authorList>
            <person name="Songsumanus A."/>
            <person name="Kuncharoen N."/>
            <person name="Kudo T."/>
            <person name="Yuki M."/>
            <person name="Igarashi Y."/>
            <person name="Tanasupawat S."/>
        </authorList>
    </citation>
    <scope>NUCLEOTIDE SEQUENCE [LARGE SCALE GENOMIC DNA]</scope>
    <source>
        <strain evidence="6 7">GKU157</strain>
    </source>
</reference>
<comment type="cofactor">
    <cofactor evidence="1">
        <name>Zn(2+)</name>
        <dbReference type="ChEBI" id="CHEBI:29105"/>
    </cofactor>
</comment>
<gene>
    <name evidence="6" type="ORF">FXF65_02755</name>
</gene>
<sequence length="448" mass="46641">MILALEYHRSPARYLAAARLPGRLRSAAVPSLAPLRLTNRPVPSMPGPGWVRLRTILSGICGSDLAMAAGKVSPYLGPLTSMPFVPGHEVLAELMDDVRMDDGTDLRAGTRVVIDPVLPCRARGTGPCPSCASGHENRCDHVNAGRISAGLQTGFCADTGGGWSERLVAHRSQLHRVPDALPSERAVLAEPLACAVRSVRRIDVPRGTSIVVVGAGTVGLLTVLALRELTPAGPITVIARHPGQRRRAIALGATETIAPQAALRGLRRITGGSLVRPELGPGYLLGGADIVVECTGGEGLDTALRLVRGGGTVLLSGMPGKPADLTPAWFRELNIVGSYASRGADDFGAALDLASHDALAGFVDSVYPLTRWRDALSHALSAGRSGSVKIAFDPRNGDRYAQNGDSAEPAALPAHTRSTTTSASTTTSTSDTASTGDTDHLDREGADG</sequence>
<dbReference type="PANTHER" id="PTHR43401">
    <property type="entry name" value="L-THREONINE 3-DEHYDROGENASE"/>
    <property type="match status" value="1"/>
</dbReference>
<dbReference type="Proteomes" id="UP000322634">
    <property type="component" value="Unassembled WGS sequence"/>
</dbReference>
<proteinExistence type="predicted"/>
<dbReference type="Gene3D" id="3.40.50.720">
    <property type="entry name" value="NAD(P)-binding Rossmann-like Domain"/>
    <property type="match status" value="1"/>
</dbReference>
<dbReference type="InterPro" id="IPR036291">
    <property type="entry name" value="NAD(P)-bd_dom_sf"/>
</dbReference>
<dbReference type="InterPro" id="IPR013154">
    <property type="entry name" value="ADH-like_N"/>
</dbReference>
<feature type="compositionally biased region" description="Basic and acidic residues" evidence="3">
    <location>
        <begin position="437"/>
        <end position="448"/>
    </location>
</feature>
<keyword evidence="2" id="KW-0560">Oxidoreductase</keyword>
<protein>
    <submittedName>
        <fullName evidence="6">Alcohol dehydrogenase catalytic domain-containing protein</fullName>
    </submittedName>
</protein>
<dbReference type="GO" id="GO:0016491">
    <property type="term" value="F:oxidoreductase activity"/>
    <property type="evidence" value="ECO:0007669"/>
    <property type="project" value="UniProtKB-KW"/>
</dbReference>
<comment type="caution">
    <text evidence="6">The sequence shown here is derived from an EMBL/GenBank/DDBJ whole genome shotgun (WGS) entry which is preliminary data.</text>
</comment>
<feature type="domain" description="Alcohol dehydrogenase-like N-terminal" evidence="5">
    <location>
        <begin position="47"/>
        <end position="179"/>
    </location>
</feature>
<evidence type="ECO:0000256" key="2">
    <source>
        <dbReference type="ARBA" id="ARBA00023002"/>
    </source>
</evidence>
<dbReference type="InterPro" id="IPR050129">
    <property type="entry name" value="Zn_alcohol_dh"/>
</dbReference>
<accession>A0A5D0UKR2</accession>
<dbReference type="SUPFAM" id="SSF51735">
    <property type="entry name" value="NAD(P)-binding Rossmann-fold domains"/>
    <property type="match status" value="1"/>
</dbReference>
<dbReference type="EMBL" id="VSFF01000001">
    <property type="protein sequence ID" value="TYC18684.1"/>
    <property type="molecule type" value="Genomic_DNA"/>
</dbReference>
<organism evidence="6 7">
    <name type="scientific">Actinomadura syzygii</name>
    <dbReference type="NCBI Taxonomy" id="1427538"/>
    <lineage>
        <taxon>Bacteria</taxon>
        <taxon>Bacillati</taxon>
        <taxon>Actinomycetota</taxon>
        <taxon>Actinomycetes</taxon>
        <taxon>Streptosporangiales</taxon>
        <taxon>Thermomonosporaceae</taxon>
        <taxon>Actinomadura</taxon>
    </lineage>
</organism>
<feature type="domain" description="Alcohol dehydrogenase-like C-terminal" evidence="4">
    <location>
        <begin position="218"/>
        <end position="354"/>
    </location>
</feature>
<evidence type="ECO:0000259" key="5">
    <source>
        <dbReference type="Pfam" id="PF08240"/>
    </source>
</evidence>
<dbReference type="SUPFAM" id="SSF50129">
    <property type="entry name" value="GroES-like"/>
    <property type="match status" value="1"/>
</dbReference>
<dbReference type="Pfam" id="PF08240">
    <property type="entry name" value="ADH_N"/>
    <property type="match status" value="1"/>
</dbReference>
<dbReference type="InterPro" id="IPR011032">
    <property type="entry name" value="GroES-like_sf"/>
</dbReference>
<dbReference type="InterPro" id="IPR013149">
    <property type="entry name" value="ADH-like_C"/>
</dbReference>
<evidence type="ECO:0000256" key="1">
    <source>
        <dbReference type="ARBA" id="ARBA00001947"/>
    </source>
</evidence>
<name>A0A5D0UKR2_9ACTN</name>
<keyword evidence="7" id="KW-1185">Reference proteome</keyword>
<dbReference type="OrthoDB" id="9797931at2"/>
<evidence type="ECO:0000259" key="4">
    <source>
        <dbReference type="Pfam" id="PF00107"/>
    </source>
</evidence>
<evidence type="ECO:0000313" key="6">
    <source>
        <dbReference type="EMBL" id="TYC18684.1"/>
    </source>
</evidence>
<dbReference type="PANTHER" id="PTHR43401:SF2">
    <property type="entry name" value="L-THREONINE 3-DEHYDROGENASE"/>
    <property type="match status" value="1"/>
</dbReference>
<dbReference type="AlphaFoldDB" id="A0A5D0UKR2"/>
<dbReference type="RefSeq" id="WP_148348058.1">
    <property type="nucleotide sequence ID" value="NZ_JBHSBF010000019.1"/>
</dbReference>
<dbReference type="Pfam" id="PF00107">
    <property type="entry name" value="ADH_zinc_N"/>
    <property type="match status" value="1"/>
</dbReference>